<evidence type="ECO:0000313" key="3">
    <source>
        <dbReference type="EMBL" id="PSB49409.1"/>
    </source>
</evidence>
<keyword evidence="4" id="KW-1185">Reference proteome</keyword>
<evidence type="ECO:0000256" key="2">
    <source>
        <dbReference type="SAM" id="Phobius"/>
    </source>
</evidence>
<feature type="transmembrane region" description="Helical" evidence="2">
    <location>
        <begin position="71"/>
        <end position="95"/>
    </location>
</feature>
<evidence type="ECO:0000256" key="1">
    <source>
        <dbReference type="SAM" id="Coils"/>
    </source>
</evidence>
<keyword evidence="2" id="KW-0472">Membrane</keyword>
<sequence>MSTELQQVLDSISELKTEFTGLKTEFTASENRLEKKIEEVRTELKAELKEAKLDAKLFNTKFDYDRQATQWVIILSFTLIVAATAITIFASVFTFR</sequence>
<dbReference type="OrthoDB" id="467492at2"/>
<accession>A0A2T1FWP4</accession>
<feature type="coiled-coil region" evidence="1">
    <location>
        <begin position="23"/>
        <end position="61"/>
    </location>
</feature>
<dbReference type="RefSeq" id="WP_106310651.1">
    <property type="nucleotide sequence ID" value="NZ_PVWO01000427.1"/>
</dbReference>
<comment type="caution">
    <text evidence="3">The sequence shown here is derived from an EMBL/GenBank/DDBJ whole genome shotgun (WGS) entry which is preliminary data.</text>
</comment>
<name>A0A2T1FWP4_9CYAN</name>
<reference evidence="3 4" key="1">
    <citation type="submission" date="2018-03" db="EMBL/GenBank/DDBJ databases">
        <title>The ancient ancestry and fast evolution of plastids.</title>
        <authorList>
            <person name="Moore K.R."/>
            <person name="Magnabosco C."/>
            <person name="Momper L."/>
            <person name="Gold D.A."/>
            <person name="Bosak T."/>
            <person name="Fournier G.P."/>
        </authorList>
    </citation>
    <scope>NUCLEOTIDE SEQUENCE [LARGE SCALE GENOMIC DNA]</scope>
    <source>
        <strain evidence="3 4">CCALA 037</strain>
    </source>
</reference>
<keyword evidence="2" id="KW-1133">Transmembrane helix</keyword>
<keyword evidence="2" id="KW-0812">Transmembrane</keyword>
<dbReference type="EMBL" id="PVWO01000427">
    <property type="protein sequence ID" value="PSB49409.1"/>
    <property type="molecule type" value="Genomic_DNA"/>
</dbReference>
<dbReference type="Gene3D" id="1.20.58.130">
    <property type="match status" value="1"/>
</dbReference>
<evidence type="ECO:0000313" key="4">
    <source>
        <dbReference type="Proteomes" id="UP000238937"/>
    </source>
</evidence>
<dbReference type="AlphaFoldDB" id="A0A2T1FWP4"/>
<organism evidence="3 4">
    <name type="scientific">Chamaesiphon polymorphus CCALA 037</name>
    <dbReference type="NCBI Taxonomy" id="2107692"/>
    <lineage>
        <taxon>Bacteria</taxon>
        <taxon>Bacillati</taxon>
        <taxon>Cyanobacteriota</taxon>
        <taxon>Cyanophyceae</taxon>
        <taxon>Gomontiellales</taxon>
        <taxon>Chamaesiphonaceae</taxon>
        <taxon>Chamaesiphon</taxon>
    </lineage>
</organism>
<protein>
    <submittedName>
        <fullName evidence="3">Uncharacterized protein</fullName>
    </submittedName>
</protein>
<proteinExistence type="predicted"/>
<dbReference type="Proteomes" id="UP000238937">
    <property type="component" value="Unassembled WGS sequence"/>
</dbReference>
<keyword evidence="1" id="KW-0175">Coiled coil</keyword>
<gene>
    <name evidence="3" type="ORF">C7B77_23490</name>
</gene>